<dbReference type="InterPro" id="IPR036866">
    <property type="entry name" value="RibonucZ/Hydroxyglut_hydro"/>
</dbReference>
<evidence type="ECO:0000313" key="1">
    <source>
        <dbReference type="EMBL" id="KIL79915.1"/>
    </source>
</evidence>
<keyword evidence="2" id="KW-1185">Reference proteome</keyword>
<proteinExistence type="predicted"/>
<accession>A0ABR5AYU8</accession>
<dbReference type="Proteomes" id="UP000031982">
    <property type="component" value="Unassembled WGS sequence"/>
</dbReference>
<dbReference type="EMBL" id="JXLP01000002">
    <property type="protein sequence ID" value="KIL79915.1"/>
    <property type="molecule type" value="Genomic_DNA"/>
</dbReference>
<gene>
    <name evidence="1" type="ORF">SD77_2369</name>
</gene>
<name>A0ABR5AYU8_BACBA</name>
<reference evidence="1 2" key="1">
    <citation type="submission" date="2015-01" db="EMBL/GenBank/DDBJ databases">
        <title>Genome Assembly of Bacillus badius MTCC 1458.</title>
        <authorList>
            <person name="Verma A."/>
            <person name="Khatri I."/>
            <person name="Mual P."/>
            <person name="Subramanian S."/>
            <person name="Krishnamurthi S."/>
        </authorList>
    </citation>
    <scope>NUCLEOTIDE SEQUENCE [LARGE SCALE GENOMIC DNA]</scope>
    <source>
        <strain evidence="1 2">MTCC 1458</strain>
    </source>
</reference>
<organism evidence="1 2">
    <name type="scientific">Bacillus badius</name>
    <dbReference type="NCBI Taxonomy" id="1455"/>
    <lineage>
        <taxon>Bacteria</taxon>
        <taxon>Bacillati</taxon>
        <taxon>Bacillota</taxon>
        <taxon>Bacilli</taxon>
        <taxon>Bacillales</taxon>
        <taxon>Bacillaceae</taxon>
        <taxon>Pseudobacillus</taxon>
    </lineage>
</organism>
<protein>
    <submittedName>
        <fullName evidence="1">Late competence protein ComEC, DNA transport</fullName>
    </submittedName>
</protein>
<sequence length="246" mass="28800">MIHLNLEEEEFALSFLPLSDGEAAFLHTADGRHFLINTGHPDSEAEILQYMDRFRISKLDGLILTEKKYWRTSFIKELMTKRKLKKVFTSWPLPARWRHSRLAHEQWKEGEIQEIGRDVRIQVLHNGRGKNEGLDFSIKYYDSRFLWMSSASKPAEKALLSHSLKDSNIIKVPNFGEARSLSRDLLMHIDPQTAILFKQKAGHPDEKLMETLHQMWIDVYYTDQHGLLIIKFTKAGYELFTFPDLK</sequence>
<dbReference type="PANTHER" id="PTHR30619">
    <property type="entry name" value="DNA INTERNALIZATION/COMPETENCE PROTEIN COMEC/REC2"/>
    <property type="match status" value="1"/>
</dbReference>
<dbReference type="InterPro" id="IPR052159">
    <property type="entry name" value="Competence_DNA_uptake"/>
</dbReference>
<comment type="caution">
    <text evidence="1">The sequence shown here is derived from an EMBL/GenBank/DDBJ whole genome shotgun (WGS) entry which is preliminary data.</text>
</comment>
<dbReference type="SUPFAM" id="SSF56281">
    <property type="entry name" value="Metallo-hydrolase/oxidoreductase"/>
    <property type="match status" value="1"/>
</dbReference>
<dbReference type="Gene3D" id="3.60.15.10">
    <property type="entry name" value="Ribonuclease Z/Hydroxyacylglutathione hydrolase-like"/>
    <property type="match status" value="1"/>
</dbReference>
<evidence type="ECO:0000313" key="2">
    <source>
        <dbReference type="Proteomes" id="UP000031982"/>
    </source>
</evidence>
<dbReference type="PANTHER" id="PTHR30619:SF1">
    <property type="entry name" value="RECOMBINATION PROTEIN 2"/>
    <property type="match status" value="1"/>
</dbReference>